<dbReference type="RefSeq" id="WP_322497195.1">
    <property type="nucleotide sequence ID" value="NZ_JARGYT010000001.1"/>
</dbReference>
<evidence type="ECO:0000313" key="4">
    <source>
        <dbReference type="EMBL" id="MDZ5761682.1"/>
    </source>
</evidence>
<dbReference type="InterPro" id="IPR018228">
    <property type="entry name" value="DNase_TatD-rel_CS"/>
</dbReference>
<dbReference type="Pfam" id="PF01026">
    <property type="entry name" value="TatD_DNase"/>
    <property type="match status" value="1"/>
</dbReference>
<keyword evidence="5" id="KW-1185">Reference proteome</keyword>
<dbReference type="PANTHER" id="PTHR46124:SF2">
    <property type="entry name" value="D-AMINOACYL-TRNA DEACYLASE"/>
    <property type="match status" value="1"/>
</dbReference>
<dbReference type="CDD" id="cd01310">
    <property type="entry name" value="TatD_DNAse"/>
    <property type="match status" value="1"/>
</dbReference>
<keyword evidence="3" id="KW-0378">Hydrolase</keyword>
<gene>
    <name evidence="4" type="ORF">Cyrtocomes_00038</name>
</gene>
<dbReference type="NCBIfam" id="TIGR00010">
    <property type="entry name" value="YchF/TatD family DNA exonuclease"/>
    <property type="match status" value="1"/>
</dbReference>
<name>A0ABU5L6D3_9RICK</name>
<dbReference type="InterPro" id="IPR001130">
    <property type="entry name" value="TatD-like"/>
</dbReference>
<evidence type="ECO:0000256" key="2">
    <source>
        <dbReference type="ARBA" id="ARBA00022723"/>
    </source>
</evidence>
<comment type="similarity">
    <text evidence="1">Belongs to the metallo-dependent hydrolases superfamily. TatD-type hydrolase family.</text>
</comment>
<proteinExistence type="inferred from homology"/>
<dbReference type="PANTHER" id="PTHR46124">
    <property type="entry name" value="D-AMINOACYL-TRNA DEACYLASE"/>
    <property type="match status" value="1"/>
</dbReference>
<organism evidence="4 5">
    <name type="scientific">Candidatus Cyrtobacter comes</name>
    <dbReference type="NCBI Taxonomy" id="675776"/>
    <lineage>
        <taxon>Bacteria</taxon>
        <taxon>Pseudomonadati</taxon>
        <taxon>Pseudomonadota</taxon>
        <taxon>Alphaproteobacteria</taxon>
        <taxon>Rickettsiales</taxon>
        <taxon>Candidatus Midichloriaceae</taxon>
        <taxon>Candidatus Cyrtobacter</taxon>
    </lineage>
</organism>
<accession>A0ABU5L6D3</accession>
<evidence type="ECO:0000256" key="1">
    <source>
        <dbReference type="ARBA" id="ARBA00009275"/>
    </source>
</evidence>
<dbReference type="EMBL" id="JARGYT010000001">
    <property type="protein sequence ID" value="MDZ5761682.1"/>
    <property type="molecule type" value="Genomic_DNA"/>
</dbReference>
<comment type="caution">
    <text evidence="4">The sequence shown here is derived from an EMBL/GenBank/DDBJ whole genome shotgun (WGS) entry which is preliminary data.</text>
</comment>
<dbReference type="PIRSF" id="PIRSF005902">
    <property type="entry name" value="DNase_TatD"/>
    <property type="match status" value="1"/>
</dbReference>
<keyword evidence="2" id="KW-0479">Metal-binding</keyword>
<evidence type="ECO:0000313" key="5">
    <source>
        <dbReference type="Proteomes" id="UP001293791"/>
    </source>
</evidence>
<dbReference type="PROSITE" id="PS01137">
    <property type="entry name" value="TATD_1"/>
    <property type="match status" value="1"/>
</dbReference>
<dbReference type="InterPro" id="IPR032466">
    <property type="entry name" value="Metal_Hydrolase"/>
</dbReference>
<dbReference type="SUPFAM" id="SSF51556">
    <property type="entry name" value="Metallo-dependent hydrolases"/>
    <property type="match status" value="1"/>
</dbReference>
<dbReference type="Proteomes" id="UP001293791">
    <property type="component" value="Unassembled WGS sequence"/>
</dbReference>
<sequence>MIIDSHCHLNFKQIKCDLDGVISRAVSSGVSLMQSVCTSMDEFDEIRAIADSFAQVYCSVGVHPLNVEKNAFVDHKEILSNCNFTKVSSIGETGLDYFKSQNIEQQKQLFEQHIIASQETGLPIIIHSRSAESDTVEILKKHMKRGKFTGVMHCFTGSLEFAQECIGLGLYISASGVVTFKNTNELRNVFKNIPESKILVETDSPFLSPVPHRGKSNEPSYIVHTVEFLASFLGIELEKFKKITSSNFFELFRKIPSCVKL</sequence>
<protein>
    <submittedName>
        <fullName evidence="4">TatD family deoxyribonuclease</fullName>
    </submittedName>
</protein>
<dbReference type="Gene3D" id="3.20.20.140">
    <property type="entry name" value="Metal-dependent hydrolases"/>
    <property type="match status" value="1"/>
</dbReference>
<dbReference type="InterPro" id="IPR015991">
    <property type="entry name" value="TatD/YcfH-like"/>
</dbReference>
<evidence type="ECO:0000256" key="3">
    <source>
        <dbReference type="ARBA" id="ARBA00022801"/>
    </source>
</evidence>
<reference evidence="4 5" key="1">
    <citation type="submission" date="2023-02" db="EMBL/GenBank/DDBJ databases">
        <title>Host association and intracellularity evolved multiple times independently in the Rickettsiales.</title>
        <authorList>
            <person name="Castelli M."/>
            <person name="Nardi T."/>
            <person name="Gammuto L."/>
            <person name="Bellinzona G."/>
            <person name="Sabaneyeva E."/>
            <person name="Potekhin A."/>
            <person name="Serra V."/>
            <person name="Petroni G."/>
            <person name="Sassera D."/>
        </authorList>
    </citation>
    <scope>NUCLEOTIDE SEQUENCE [LARGE SCALE GENOMIC DNA]</scope>
    <source>
        <strain evidence="4 5">BOD18</strain>
    </source>
</reference>